<protein>
    <submittedName>
        <fullName evidence="1">Uncharacterized protein</fullName>
    </submittedName>
</protein>
<organism evidence="1 2">
    <name type="scientific">Violaceomyces palustris</name>
    <dbReference type="NCBI Taxonomy" id="1673888"/>
    <lineage>
        <taxon>Eukaryota</taxon>
        <taxon>Fungi</taxon>
        <taxon>Dikarya</taxon>
        <taxon>Basidiomycota</taxon>
        <taxon>Ustilaginomycotina</taxon>
        <taxon>Ustilaginomycetes</taxon>
        <taxon>Violaceomycetales</taxon>
        <taxon>Violaceomycetaceae</taxon>
        <taxon>Violaceomyces</taxon>
    </lineage>
</organism>
<evidence type="ECO:0000313" key="2">
    <source>
        <dbReference type="Proteomes" id="UP000245626"/>
    </source>
</evidence>
<name>A0ACD0NWF0_9BASI</name>
<sequence length="171" mass="18700">MASTTTAPSSLASHSPSNSHPSSDTSRPQAGEGENTTQPPLVMQIIVDRQLVKSPDWKTGPLMVQSAHAAVAVITKTLARSKNTRDYVSEANLEKMHKVVLQLPAKVDLESFSRTLREAKQATMSSGKEEFPDHHLWIEQPEGLPTCLALEPNRKPAALVKVLKKCSLLRD</sequence>
<dbReference type="Proteomes" id="UP000245626">
    <property type="component" value="Unassembled WGS sequence"/>
</dbReference>
<gene>
    <name evidence="1" type="ORF">IE53DRAFT_387567</name>
</gene>
<evidence type="ECO:0000313" key="1">
    <source>
        <dbReference type="EMBL" id="PWN50162.1"/>
    </source>
</evidence>
<proteinExistence type="predicted"/>
<keyword evidence="2" id="KW-1185">Reference proteome</keyword>
<dbReference type="EMBL" id="KZ819962">
    <property type="protein sequence ID" value="PWN50162.1"/>
    <property type="molecule type" value="Genomic_DNA"/>
</dbReference>
<reference evidence="1 2" key="1">
    <citation type="journal article" date="2018" name="Mol. Biol. Evol.">
        <title>Broad Genomic Sampling Reveals a Smut Pathogenic Ancestry of the Fungal Clade Ustilaginomycotina.</title>
        <authorList>
            <person name="Kijpornyongpan T."/>
            <person name="Mondo S.J."/>
            <person name="Barry K."/>
            <person name="Sandor L."/>
            <person name="Lee J."/>
            <person name="Lipzen A."/>
            <person name="Pangilinan J."/>
            <person name="LaButti K."/>
            <person name="Hainaut M."/>
            <person name="Henrissat B."/>
            <person name="Grigoriev I.V."/>
            <person name="Spatafora J.W."/>
            <person name="Aime M.C."/>
        </authorList>
    </citation>
    <scope>NUCLEOTIDE SEQUENCE [LARGE SCALE GENOMIC DNA]</scope>
    <source>
        <strain evidence="1 2">SA 807</strain>
    </source>
</reference>
<accession>A0ACD0NWF0</accession>